<sequence>MMTRRAEPTARPEATIGPGPVHAAGRSPSHRETHGTLVVWTLFHCYPSGYVMLSKTAGSAATNGAGNLGCERGKDAIREG</sequence>
<name>A0A4Z2FK32_9TELE</name>
<dbReference type="Proteomes" id="UP000314294">
    <property type="component" value="Unassembled WGS sequence"/>
</dbReference>
<evidence type="ECO:0000256" key="1">
    <source>
        <dbReference type="SAM" id="MobiDB-lite"/>
    </source>
</evidence>
<protein>
    <submittedName>
        <fullName evidence="2">Uncharacterized protein</fullName>
    </submittedName>
</protein>
<reference evidence="2 3" key="1">
    <citation type="submission" date="2019-03" db="EMBL/GenBank/DDBJ databases">
        <title>First draft genome of Liparis tanakae, snailfish: a comprehensive survey of snailfish specific genes.</title>
        <authorList>
            <person name="Kim W."/>
            <person name="Song I."/>
            <person name="Jeong J.-H."/>
            <person name="Kim D."/>
            <person name="Kim S."/>
            <person name="Ryu S."/>
            <person name="Song J.Y."/>
            <person name="Lee S.K."/>
        </authorList>
    </citation>
    <scope>NUCLEOTIDE SEQUENCE [LARGE SCALE GENOMIC DNA]</scope>
    <source>
        <tissue evidence="2">Muscle</tissue>
    </source>
</reference>
<feature type="region of interest" description="Disordered" evidence="1">
    <location>
        <begin position="1"/>
        <end position="31"/>
    </location>
</feature>
<dbReference type="AlphaFoldDB" id="A0A4Z2FK32"/>
<keyword evidence="3" id="KW-1185">Reference proteome</keyword>
<comment type="caution">
    <text evidence="2">The sequence shown here is derived from an EMBL/GenBank/DDBJ whole genome shotgun (WGS) entry which is preliminary data.</text>
</comment>
<dbReference type="EMBL" id="SRLO01001095">
    <property type="protein sequence ID" value="TNN41597.1"/>
    <property type="molecule type" value="Genomic_DNA"/>
</dbReference>
<feature type="compositionally biased region" description="Basic and acidic residues" evidence="1">
    <location>
        <begin position="1"/>
        <end position="10"/>
    </location>
</feature>
<gene>
    <name evidence="2" type="ORF">EYF80_048240</name>
</gene>
<accession>A0A4Z2FK32</accession>
<proteinExistence type="predicted"/>
<organism evidence="2 3">
    <name type="scientific">Liparis tanakae</name>
    <name type="common">Tanaka's snailfish</name>
    <dbReference type="NCBI Taxonomy" id="230148"/>
    <lineage>
        <taxon>Eukaryota</taxon>
        <taxon>Metazoa</taxon>
        <taxon>Chordata</taxon>
        <taxon>Craniata</taxon>
        <taxon>Vertebrata</taxon>
        <taxon>Euteleostomi</taxon>
        <taxon>Actinopterygii</taxon>
        <taxon>Neopterygii</taxon>
        <taxon>Teleostei</taxon>
        <taxon>Neoteleostei</taxon>
        <taxon>Acanthomorphata</taxon>
        <taxon>Eupercaria</taxon>
        <taxon>Perciformes</taxon>
        <taxon>Cottioidei</taxon>
        <taxon>Cottales</taxon>
        <taxon>Liparidae</taxon>
        <taxon>Liparis</taxon>
    </lineage>
</organism>
<evidence type="ECO:0000313" key="3">
    <source>
        <dbReference type="Proteomes" id="UP000314294"/>
    </source>
</evidence>
<evidence type="ECO:0000313" key="2">
    <source>
        <dbReference type="EMBL" id="TNN41597.1"/>
    </source>
</evidence>